<sequence>MLCTASGRSGAEDLAQELRRDLSRADNPRPRVEVVEVEVDDPSDYAQIFASLGPALDGLERRGACDVLLSAGTPQMQTLWVILVQAGLLSARMLQVIPAAFVPVPHPEPVRVVELDIEGFPEIRALREELTRLRAEVVRGRGGGLVGESEAMVRLARRLRRVAQAPVPVLIQGETGTGKELVAHAVHAASERSRGPFVAENCGSFSEGVLASELFGHERGAFTGAVGRRRGLFERAHGGTLFLDEIAETSPRTQVMLLRVLQEGRLRRVGGEGEVRVDVRVLAATHRDLRAMVAEGSFREDLYYRLRGATLELPPLRERGGDLELLVAHFLDELGSGKGRRKRARRWPTAAAWEALRRYGWPGNVRELRAEVVRWSVFGEGPVELGELSPEICGGPLGAHSSGRGLGRGRGEGAPVVRRGATEAIEDALRPLAEQVGALEARVLADAMERLGGNLSATSRALGIDRNTLKRKLTRHGLR</sequence>
<dbReference type="InterPro" id="IPR027417">
    <property type="entry name" value="P-loop_NTPase"/>
</dbReference>
<proteinExistence type="predicted"/>
<feature type="domain" description="Sigma-54 factor interaction" evidence="6">
    <location>
        <begin position="145"/>
        <end position="377"/>
    </location>
</feature>
<keyword evidence="3" id="KW-0805">Transcription regulation</keyword>
<dbReference type="Pfam" id="PF02954">
    <property type="entry name" value="HTH_8"/>
    <property type="match status" value="1"/>
</dbReference>
<evidence type="ECO:0000256" key="5">
    <source>
        <dbReference type="ARBA" id="ARBA00023163"/>
    </source>
</evidence>
<dbReference type="Gene3D" id="1.10.10.60">
    <property type="entry name" value="Homeodomain-like"/>
    <property type="match status" value="1"/>
</dbReference>
<dbReference type="PROSITE" id="PS00676">
    <property type="entry name" value="SIGMA54_INTERACT_2"/>
    <property type="match status" value="1"/>
</dbReference>
<dbReference type="PROSITE" id="PS00688">
    <property type="entry name" value="SIGMA54_INTERACT_3"/>
    <property type="match status" value="1"/>
</dbReference>
<dbReference type="InterPro" id="IPR009715">
    <property type="entry name" value="RtcR"/>
</dbReference>
<dbReference type="Gene3D" id="1.10.8.60">
    <property type="match status" value="1"/>
</dbReference>
<dbReference type="InterPro" id="IPR025944">
    <property type="entry name" value="Sigma_54_int_dom_CS"/>
</dbReference>
<accession>A6FXH4</accession>
<evidence type="ECO:0000313" key="8">
    <source>
        <dbReference type="Proteomes" id="UP000005801"/>
    </source>
</evidence>
<keyword evidence="4" id="KW-0238">DNA-binding</keyword>
<evidence type="ECO:0000256" key="2">
    <source>
        <dbReference type="ARBA" id="ARBA00022840"/>
    </source>
</evidence>
<evidence type="ECO:0000313" key="7">
    <source>
        <dbReference type="EMBL" id="EDM81562.1"/>
    </source>
</evidence>
<gene>
    <name evidence="7" type="ORF">PPSIR1_21634</name>
</gene>
<keyword evidence="8" id="KW-1185">Reference proteome</keyword>
<dbReference type="InterPro" id="IPR002197">
    <property type="entry name" value="HTH_Fis"/>
</dbReference>
<dbReference type="GO" id="GO:0006355">
    <property type="term" value="P:regulation of DNA-templated transcription"/>
    <property type="evidence" value="ECO:0007669"/>
    <property type="project" value="InterPro"/>
</dbReference>
<keyword evidence="1" id="KW-0547">Nucleotide-binding</keyword>
<evidence type="ECO:0000256" key="3">
    <source>
        <dbReference type="ARBA" id="ARBA00023015"/>
    </source>
</evidence>
<dbReference type="InterPro" id="IPR025662">
    <property type="entry name" value="Sigma_54_int_dom_ATP-bd_1"/>
</dbReference>
<dbReference type="AlphaFoldDB" id="A6FXH4"/>
<dbReference type="PANTHER" id="PTHR32071">
    <property type="entry name" value="TRANSCRIPTIONAL REGULATORY PROTEIN"/>
    <property type="match status" value="1"/>
</dbReference>
<dbReference type="InterPro" id="IPR009057">
    <property type="entry name" value="Homeodomain-like_sf"/>
</dbReference>
<dbReference type="PROSITE" id="PS00675">
    <property type="entry name" value="SIGMA54_INTERACT_1"/>
    <property type="match status" value="1"/>
</dbReference>
<dbReference type="SUPFAM" id="SSF46689">
    <property type="entry name" value="Homeodomain-like"/>
    <property type="match status" value="1"/>
</dbReference>
<dbReference type="Pfam" id="PF06956">
    <property type="entry name" value="RtcR"/>
    <property type="match status" value="1"/>
</dbReference>
<dbReference type="eggNOG" id="COG3829">
    <property type="taxonomic scope" value="Bacteria"/>
</dbReference>
<evidence type="ECO:0000259" key="6">
    <source>
        <dbReference type="PROSITE" id="PS50045"/>
    </source>
</evidence>
<dbReference type="InterPro" id="IPR003593">
    <property type="entry name" value="AAA+_ATPase"/>
</dbReference>
<organism evidence="7 8">
    <name type="scientific">Plesiocystis pacifica SIR-1</name>
    <dbReference type="NCBI Taxonomy" id="391625"/>
    <lineage>
        <taxon>Bacteria</taxon>
        <taxon>Pseudomonadati</taxon>
        <taxon>Myxococcota</taxon>
        <taxon>Polyangia</taxon>
        <taxon>Nannocystales</taxon>
        <taxon>Nannocystaceae</taxon>
        <taxon>Plesiocystis</taxon>
    </lineage>
</organism>
<dbReference type="Proteomes" id="UP000005801">
    <property type="component" value="Unassembled WGS sequence"/>
</dbReference>
<dbReference type="Pfam" id="PF25601">
    <property type="entry name" value="AAA_lid_14"/>
    <property type="match status" value="1"/>
</dbReference>
<evidence type="ECO:0000256" key="4">
    <source>
        <dbReference type="ARBA" id="ARBA00023125"/>
    </source>
</evidence>
<keyword evidence="2" id="KW-0067">ATP-binding</keyword>
<dbReference type="PROSITE" id="PS50045">
    <property type="entry name" value="SIGMA54_INTERACT_4"/>
    <property type="match status" value="1"/>
</dbReference>
<dbReference type="SUPFAM" id="SSF52540">
    <property type="entry name" value="P-loop containing nucleoside triphosphate hydrolases"/>
    <property type="match status" value="1"/>
</dbReference>
<dbReference type="InterPro" id="IPR058031">
    <property type="entry name" value="AAA_lid_NorR"/>
</dbReference>
<protein>
    <submittedName>
        <fullName evidence="7">Two component, sigma54 specific, transcriptional regulator, Fis family protein</fullName>
    </submittedName>
</protein>
<keyword evidence="5" id="KW-0804">Transcription</keyword>
<dbReference type="GO" id="GO:0043565">
    <property type="term" value="F:sequence-specific DNA binding"/>
    <property type="evidence" value="ECO:0007669"/>
    <property type="project" value="InterPro"/>
</dbReference>
<dbReference type="Gene3D" id="3.40.50.300">
    <property type="entry name" value="P-loop containing nucleotide triphosphate hydrolases"/>
    <property type="match status" value="1"/>
</dbReference>
<dbReference type="InterPro" id="IPR002078">
    <property type="entry name" value="Sigma_54_int"/>
</dbReference>
<dbReference type="InterPro" id="IPR025943">
    <property type="entry name" value="Sigma_54_int_dom_ATP-bd_2"/>
</dbReference>
<dbReference type="STRING" id="391625.PPSIR1_21634"/>
<evidence type="ECO:0000256" key="1">
    <source>
        <dbReference type="ARBA" id="ARBA00022741"/>
    </source>
</evidence>
<dbReference type="PRINTS" id="PR01590">
    <property type="entry name" value="HTHFIS"/>
</dbReference>
<dbReference type="PANTHER" id="PTHR32071:SF57">
    <property type="entry name" value="C4-DICARBOXYLATE TRANSPORT TRANSCRIPTIONAL REGULATORY PROTEIN DCTD"/>
    <property type="match status" value="1"/>
</dbReference>
<dbReference type="FunFam" id="3.40.50.300:FF:000006">
    <property type="entry name" value="DNA-binding transcriptional regulator NtrC"/>
    <property type="match status" value="1"/>
</dbReference>
<comment type="caution">
    <text evidence="7">The sequence shown here is derived from an EMBL/GenBank/DDBJ whole genome shotgun (WGS) entry which is preliminary data.</text>
</comment>
<dbReference type="GO" id="GO:0005524">
    <property type="term" value="F:ATP binding"/>
    <property type="evidence" value="ECO:0007669"/>
    <property type="project" value="UniProtKB-KW"/>
</dbReference>
<name>A6FXH4_9BACT</name>
<reference evidence="7 8" key="1">
    <citation type="submission" date="2007-06" db="EMBL/GenBank/DDBJ databases">
        <authorList>
            <person name="Shimkets L."/>
            <person name="Ferriera S."/>
            <person name="Johnson J."/>
            <person name="Kravitz S."/>
            <person name="Beeson K."/>
            <person name="Sutton G."/>
            <person name="Rogers Y.-H."/>
            <person name="Friedman R."/>
            <person name="Frazier M."/>
            <person name="Venter J.C."/>
        </authorList>
    </citation>
    <scope>NUCLEOTIDE SEQUENCE [LARGE SCALE GENOMIC DNA]</scope>
    <source>
        <strain evidence="7 8">SIR-1</strain>
    </source>
</reference>
<dbReference type="EMBL" id="ABCS01000002">
    <property type="protein sequence ID" value="EDM81562.1"/>
    <property type="molecule type" value="Genomic_DNA"/>
</dbReference>
<dbReference type="SMART" id="SM00382">
    <property type="entry name" value="AAA"/>
    <property type="match status" value="1"/>
</dbReference>
<dbReference type="Pfam" id="PF00158">
    <property type="entry name" value="Sigma54_activat"/>
    <property type="match status" value="1"/>
</dbReference>
<dbReference type="CDD" id="cd00009">
    <property type="entry name" value="AAA"/>
    <property type="match status" value="1"/>
</dbReference>